<accession>A0A1W1Z8L6</accession>
<dbReference type="PANTHER" id="PTHR42852:SF17">
    <property type="entry name" value="THIOREDOXIN-LIKE PROTEIN HI_1115"/>
    <property type="match status" value="1"/>
</dbReference>
<feature type="chain" id="PRO_5012958346" evidence="3">
    <location>
        <begin position="21"/>
        <end position="422"/>
    </location>
</feature>
<evidence type="ECO:0000256" key="3">
    <source>
        <dbReference type="SAM" id="SignalP"/>
    </source>
</evidence>
<evidence type="ECO:0000259" key="4">
    <source>
        <dbReference type="PROSITE" id="PS51352"/>
    </source>
</evidence>
<dbReference type="AlphaFoldDB" id="A0A1W1Z8L6"/>
<feature type="signal peptide" evidence="3">
    <location>
        <begin position="1"/>
        <end position="20"/>
    </location>
</feature>
<feature type="domain" description="Thioredoxin" evidence="4">
    <location>
        <begin position="276"/>
        <end position="419"/>
    </location>
</feature>
<dbReference type="InterPro" id="IPR019734">
    <property type="entry name" value="TPR_rpt"/>
</dbReference>
<keyword evidence="2" id="KW-0802">TPR repeat</keyword>
<dbReference type="RefSeq" id="WP_084236781.1">
    <property type="nucleotide sequence ID" value="NZ_FWXT01000001.1"/>
</dbReference>
<dbReference type="STRING" id="151894.SAMN04488524_0437"/>
<reference evidence="6" key="1">
    <citation type="submission" date="2017-04" db="EMBL/GenBank/DDBJ databases">
        <authorList>
            <person name="Varghese N."/>
            <person name="Submissions S."/>
        </authorList>
    </citation>
    <scope>NUCLEOTIDE SEQUENCE [LARGE SCALE GENOMIC DNA]</scope>
    <source>
        <strain evidence="6">DSM 12126</strain>
    </source>
</reference>
<dbReference type="CDD" id="cd02966">
    <property type="entry name" value="TlpA_like_family"/>
    <property type="match status" value="1"/>
</dbReference>
<dbReference type="PROSITE" id="PS50005">
    <property type="entry name" value="TPR"/>
    <property type="match status" value="1"/>
</dbReference>
<dbReference type="SUPFAM" id="SSF52833">
    <property type="entry name" value="Thioredoxin-like"/>
    <property type="match status" value="1"/>
</dbReference>
<dbReference type="InterPro" id="IPR050553">
    <property type="entry name" value="Thioredoxin_ResA/DsbE_sf"/>
</dbReference>
<keyword evidence="6" id="KW-1185">Reference proteome</keyword>
<organism evidence="5 6">
    <name type="scientific">Pedobacter africanus</name>
    <dbReference type="NCBI Taxonomy" id="151894"/>
    <lineage>
        <taxon>Bacteria</taxon>
        <taxon>Pseudomonadati</taxon>
        <taxon>Bacteroidota</taxon>
        <taxon>Sphingobacteriia</taxon>
        <taxon>Sphingobacteriales</taxon>
        <taxon>Sphingobacteriaceae</taxon>
        <taxon>Pedobacter</taxon>
    </lineage>
</organism>
<feature type="repeat" description="TPR" evidence="2">
    <location>
        <begin position="164"/>
        <end position="197"/>
    </location>
</feature>
<evidence type="ECO:0000256" key="2">
    <source>
        <dbReference type="PROSITE-ProRule" id="PRU00339"/>
    </source>
</evidence>
<evidence type="ECO:0000313" key="6">
    <source>
        <dbReference type="Proteomes" id="UP000192756"/>
    </source>
</evidence>
<dbReference type="GO" id="GO:0016209">
    <property type="term" value="F:antioxidant activity"/>
    <property type="evidence" value="ECO:0007669"/>
    <property type="project" value="InterPro"/>
</dbReference>
<dbReference type="PROSITE" id="PS00194">
    <property type="entry name" value="THIOREDOXIN_1"/>
    <property type="match status" value="1"/>
</dbReference>
<dbReference type="GO" id="GO:0016491">
    <property type="term" value="F:oxidoreductase activity"/>
    <property type="evidence" value="ECO:0007669"/>
    <property type="project" value="InterPro"/>
</dbReference>
<dbReference type="EMBL" id="FWXT01000001">
    <property type="protein sequence ID" value="SMC44288.1"/>
    <property type="molecule type" value="Genomic_DNA"/>
</dbReference>
<dbReference type="PANTHER" id="PTHR42852">
    <property type="entry name" value="THIOL:DISULFIDE INTERCHANGE PROTEIN DSBE"/>
    <property type="match status" value="1"/>
</dbReference>
<dbReference type="InterPro" id="IPR000866">
    <property type="entry name" value="AhpC/TSA"/>
</dbReference>
<gene>
    <name evidence="5" type="ORF">SAMN04488524_0437</name>
</gene>
<name>A0A1W1Z8L6_9SPHI</name>
<proteinExistence type="predicted"/>
<dbReference type="InterPro" id="IPR013766">
    <property type="entry name" value="Thioredoxin_domain"/>
</dbReference>
<dbReference type="OrthoDB" id="634996at2"/>
<keyword evidence="1" id="KW-0676">Redox-active center</keyword>
<dbReference type="Proteomes" id="UP000192756">
    <property type="component" value="Unassembled WGS sequence"/>
</dbReference>
<evidence type="ECO:0000256" key="1">
    <source>
        <dbReference type="ARBA" id="ARBA00023284"/>
    </source>
</evidence>
<dbReference type="PROSITE" id="PS51352">
    <property type="entry name" value="THIOREDOXIN_2"/>
    <property type="match status" value="1"/>
</dbReference>
<sequence>MKKKLIFAFTAILMSVIVFAQEAKTVIQAHAENESEAQKLIQKLYAETDGKKAELISAEIVKNIDTNPLWKGEAAKRDMYRVHPLYAYLNAEDFKGFKKLLAKLGDVTGTERIHFVSAGYVRRVVKKGIDLDFASELIQKERAWARRKMEEADAAKSDRAFGYAMFTADYAELLYRRGEKDKALELYKEAMQYNQHRKDADLTNAYLAVATEFLSQKELKEELEKLVENGMTTAEIITRLKTIYVDRKGNEIGFDHYFAAFNKDKVKEKMESLRKTMLDETAPVFNLKDLNGNTVNLADLKGRTVILDFWATWCGPCKASFPAMQAMVNKYKNDPNVQFLFIDTYERGDAKEKNARDYITGQKFTFRVLMDNTDQVAKDYKAKNIPAKFVIDKNGKLRFRAAGFSSDADLMEEIEAMVELVK</sequence>
<protein>
    <submittedName>
        <fullName evidence="5">Thiol-disulfide isomerase or thioredoxin</fullName>
    </submittedName>
</protein>
<dbReference type="InterPro" id="IPR036249">
    <property type="entry name" value="Thioredoxin-like_sf"/>
</dbReference>
<dbReference type="GO" id="GO:0016853">
    <property type="term" value="F:isomerase activity"/>
    <property type="evidence" value="ECO:0007669"/>
    <property type="project" value="UniProtKB-KW"/>
</dbReference>
<keyword evidence="5" id="KW-0413">Isomerase</keyword>
<dbReference type="InterPro" id="IPR017937">
    <property type="entry name" value="Thioredoxin_CS"/>
</dbReference>
<dbReference type="Pfam" id="PF00578">
    <property type="entry name" value="AhpC-TSA"/>
    <property type="match status" value="1"/>
</dbReference>
<evidence type="ECO:0000313" key="5">
    <source>
        <dbReference type="EMBL" id="SMC44288.1"/>
    </source>
</evidence>
<dbReference type="Gene3D" id="3.40.30.10">
    <property type="entry name" value="Glutaredoxin"/>
    <property type="match status" value="1"/>
</dbReference>
<keyword evidence="3" id="KW-0732">Signal</keyword>